<reference evidence="1 2" key="1">
    <citation type="submission" date="2024-01" db="EMBL/GenBank/DDBJ databases">
        <title>The genomes of 5 underutilized Papilionoideae crops provide insights into root nodulation and disease resistanc.</title>
        <authorList>
            <person name="Jiang F."/>
        </authorList>
    </citation>
    <scope>NUCLEOTIDE SEQUENCE [LARGE SCALE GENOMIC DNA]</scope>
    <source>
        <strain evidence="1">LVBAO_FW01</strain>
        <tissue evidence="1">Leaves</tissue>
    </source>
</reference>
<dbReference type="AlphaFoldDB" id="A0AAN9N000"/>
<keyword evidence="2" id="KW-1185">Reference proteome</keyword>
<organism evidence="1 2">
    <name type="scientific">Canavalia gladiata</name>
    <name type="common">Sword bean</name>
    <name type="synonym">Dolichos gladiatus</name>
    <dbReference type="NCBI Taxonomy" id="3824"/>
    <lineage>
        <taxon>Eukaryota</taxon>
        <taxon>Viridiplantae</taxon>
        <taxon>Streptophyta</taxon>
        <taxon>Embryophyta</taxon>
        <taxon>Tracheophyta</taxon>
        <taxon>Spermatophyta</taxon>
        <taxon>Magnoliopsida</taxon>
        <taxon>eudicotyledons</taxon>
        <taxon>Gunneridae</taxon>
        <taxon>Pentapetalae</taxon>
        <taxon>rosids</taxon>
        <taxon>fabids</taxon>
        <taxon>Fabales</taxon>
        <taxon>Fabaceae</taxon>
        <taxon>Papilionoideae</taxon>
        <taxon>50 kb inversion clade</taxon>
        <taxon>NPAAA clade</taxon>
        <taxon>indigoferoid/millettioid clade</taxon>
        <taxon>Phaseoleae</taxon>
        <taxon>Canavalia</taxon>
    </lineage>
</organism>
<evidence type="ECO:0000313" key="1">
    <source>
        <dbReference type="EMBL" id="KAK7360713.1"/>
    </source>
</evidence>
<sequence>MIYDSFYHLCSRESPELRQLVLGYWCNVTSYGGVLTCGPLGILSQRQYREHAFTIRCALLLLYSSELLLPEYHAYREGTLMLSLKLSAASTLSLASLRDGMRCSIAKLAARGLVHACVKRITLLNGRDIIDLDFLRELYGWQSKVSFPVWVTQWVLVGSTQLRLSFSTYLLMGIL</sequence>
<protein>
    <submittedName>
        <fullName evidence="1">Uncharacterized protein</fullName>
    </submittedName>
</protein>
<comment type="caution">
    <text evidence="1">The sequence shown here is derived from an EMBL/GenBank/DDBJ whole genome shotgun (WGS) entry which is preliminary data.</text>
</comment>
<dbReference type="Proteomes" id="UP001367508">
    <property type="component" value="Unassembled WGS sequence"/>
</dbReference>
<dbReference type="EMBL" id="JAYMYQ010000001">
    <property type="protein sequence ID" value="KAK7360713.1"/>
    <property type="molecule type" value="Genomic_DNA"/>
</dbReference>
<evidence type="ECO:0000313" key="2">
    <source>
        <dbReference type="Proteomes" id="UP001367508"/>
    </source>
</evidence>
<proteinExistence type="predicted"/>
<name>A0AAN9N000_CANGL</name>
<gene>
    <name evidence="1" type="ORF">VNO77_02722</name>
</gene>
<accession>A0AAN9N000</accession>